<evidence type="ECO:0000313" key="1">
    <source>
        <dbReference type="EMBL" id="GAH60660.1"/>
    </source>
</evidence>
<dbReference type="EMBL" id="BARU01017510">
    <property type="protein sequence ID" value="GAH60660.1"/>
    <property type="molecule type" value="Genomic_DNA"/>
</dbReference>
<comment type="caution">
    <text evidence="1">The sequence shown here is derived from an EMBL/GenBank/DDBJ whole genome shotgun (WGS) entry which is preliminary data.</text>
</comment>
<sequence>LIILGLATIALMVFLAFIVSKARQHPWRTDSD</sequence>
<gene>
    <name evidence="1" type="ORF">S03H2_29036</name>
</gene>
<accession>X1HUC1</accession>
<proteinExistence type="predicted"/>
<name>X1HUC1_9ZZZZ</name>
<protein>
    <submittedName>
        <fullName evidence="1">Uncharacterized protein</fullName>
    </submittedName>
</protein>
<organism evidence="1">
    <name type="scientific">marine sediment metagenome</name>
    <dbReference type="NCBI Taxonomy" id="412755"/>
    <lineage>
        <taxon>unclassified sequences</taxon>
        <taxon>metagenomes</taxon>
        <taxon>ecological metagenomes</taxon>
    </lineage>
</organism>
<dbReference type="AlphaFoldDB" id="X1HUC1"/>
<reference evidence="1" key="1">
    <citation type="journal article" date="2014" name="Front. Microbiol.">
        <title>High frequency of phylogenetically diverse reductive dehalogenase-homologous genes in deep subseafloor sedimentary metagenomes.</title>
        <authorList>
            <person name="Kawai M."/>
            <person name="Futagami T."/>
            <person name="Toyoda A."/>
            <person name="Takaki Y."/>
            <person name="Nishi S."/>
            <person name="Hori S."/>
            <person name="Arai W."/>
            <person name="Tsubouchi T."/>
            <person name="Morono Y."/>
            <person name="Uchiyama I."/>
            <person name="Ito T."/>
            <person name="Fujiyama A."/>
            <person name="Inagaki F."/>
            <person name="Takami H."/>
        </authorList>
    </citation>
    <scope>NUCLEOTIDE SEQUENCE</scope>
    <source>
        <strain evidence="1">Expedition CK06-06</strain>
    </source>
</reference>
<feature type="non-terminal residue" evidence="1">
    <location>
        <position position="1"/>
    </location>
</feature>